<dbReference type="Proteomes" id="UP001628124">
    <property type="component" value="Unassembled WGS sequence"/>
</dbReference>
<proteinExistence type="predicted"/>
<accession>A0ABP9TYD8</accession>
<evidence type="ECO:0000313" key="1">
    <source>
        <dbReference type="EMBL" id="GAA5252977.1"/>
    </source>
</evidence>
<sequence>MTSVSPTMPPYNDDSVSTQARLGYVTTSLKNTHKPELMGITKDIITFISVLGNTTICGITL</sequence>
<protein>
    <submittedName>
        <fullName evidence="1">Uncharacterized protein</fullName>
    </submittedName>
</protein>
<evidence type="ECO:0000313" key="2">
    <source>
        <dbReference type="Proteomes" id="UP001628124"/>
    </source>
</evidence>
<keyword evidence="2" id="KW-1185">Reference proteome</keyword>
<gene>
    <name evidence="1" type="ORF">KNCP2_12650</name>
</gene>
<organism evidence="1 2">
    <name type="scientific">Candidatus Rickettsia kedanie</name>
    <dbReference type="NCBI Taxonomy" id="3115352"/>
    <lineage>
        <taxon>Bacteria</taxon>
        <taxon>Pseudomonadati</taxon>
        <taxon>Pseudomonadota</taxon>
        <taxon>Alphaproteobacteria</taxon>
        <taxon>Rickettsiales</taxon>
        <taxon>Rickettsiaceae</taxon>
        <taxon>Rickettsieae</taxon>
        <taxon>Rickettsia</taxon>
        <taxon>spotted fever group</taxon>
    </lineage>
</organism>
<dbReference type="EMBL" id="BAABMM010000041">
    <property type="protein sequence ID" value="GAA5252977.1"/>
    <property type="molecule type" value="Genomic_DNA"/>
</dbReference>
<comment type="caution">
    <text evidence="1">The sequence shown here is derived from an EMBL/GenBank/DDBJ whole genome shotgun (WGS) entry which is preliminary data.</text>
</comment>
<name>A0ABP9TYD8_9RICK</name>
<reference evidence="1 2" key="1">
    <citation type="journal article" date="2024" name="Microbiol. Immunol.">
        <title>Discovery of a novel spotted fever group Rickettsia, 'Candidatus Rickettsia kedanie,' in unfed larval chigger mites, Leptotrombidium scutellare.</title>
        <authorList>
            <person name="Ogawa M."/>
            <person name="Matsutani M."/>
            <person name="Katayama T."/>
            <person name="Takada N."/>
            <person name="Noda S."/>
            <person name="Takahashi M."/>
            <person name="Kageyama D."/>
            <person name="Hanaoka N."/>
            <person name="Ebihara H."/>
        </authorList>
    </citation>
    <scope>NUCLEOTIDE SEQUENCE [LARGE SCALE GENOMIC DNA]</scope>
    <source>
        <strain evidence="1 2">KNCP2-13</strain>
    </source>
</reference>